<protein>
    <submittedName>
        <fullName evidence="1">Uncharacterized protein</fullName>
    </submittedName>
</protein>
<dbReference type="EMBL" id="BGZK01000477">
    <property type="protein sequence ID" value="GBP46140.1"/>
    <property type="molecule type" value="Genomic_DNA"/>
</dbReference>
<dbReference type="Proteomes" id="UP000299102">
    <property type="component" value="Unassembled WGS sequence"/>
</dbReference>
<reference evidence="1 2" key="1">
    <citation type="journal article" date="2019" name="Commun. Biol.">
        <title>The bagworm genome reveals a unique fibroin gene that provides high tensile strength.</title>
        <authorList>
            <person name="Kono N."/>
            <person name="Nakamura H."/>
            <person name="Ohtoshi R."/>
            <person name="Tomita M."/>
            <person name="Numata K."/>
            <person name="Arakawa K."/>
        </authorList>
    </citation>
    <scope>NUCLEOTIDE SEQUENCE [LARGE SCALE GENOMIC DNA]</scope>
</reference>
<gene>
    <name evidence="1" type="ORF">EVAR_26585_1</name>
</gene>
<accession>A0A4C1W5G7</accession>
<organism evidence="1 2">
    <name type="scientific">Eumeta variegata</name>
    <name type="common">Bagworm moth</name>
    <name type="synonym">Eumeta japonica</name>
    <dbReference type="NCBI Taxonomy" id="151549"/>
    <lineage>
        <taxon>Eukaryota</taxon>
        <taxon>Metazoa</taxon>
        <taxon>Ecdysozoa</taxon>
        <taxon>Arthropoda</taxon>
        <taxon>Hexapoda</taxon>
        <taxon>Insecta</taxon>
        <taxon>Pterygota</taxon>
        <taxon>Neoptera</taxon>
        <taxon>Endopterygota</taxon>
        <taxon>Lepidoptera</taxon>
        <taxon>Glossata</taxon>
        <taxon>Ditrysia</taxon>
        <taxon>Tineoidea</taxon>
        <taxon>Psychidae</taxon>
        <taxon>Oiketicinae</taxon>
        <taxon>Eumeta</taxon>
    </lineage>
</organism>
<sequence>MARLGRRDHTFTEYKREVTASAVAFRTVSESSDDPLPFYYPTLPPSILPPSAILSYPFLRGGNTLVIPLGLGVFMGGDDHIFSGGS</sequence>
<dbReference type="AlphaFoldDB" id="A0A4C1W5G7"/>
<proteinExistence type="predicted"/>
<comment type="caution">
    <text evidence="1">The sequence shown here is derived from an EMBL/GenBank/DDBJ whole genome shotgun (WGS) entry which is preliminary data.</text>
</comment>
<evidence type="ECO:0000313" key="1">
    <source>
        <dbReference type="EMBL" id="GBP46140.1"/>
    </source>
</evidence>
<keyword evidence="2" id="KW-1185">Reference proteome</keyword>
<evidence type="ECO:0000313" key="2">
    <source>
        <dbReference type="Proteomes" id="UP000299102"/>
    </source>
</evidence>
<name>A0A4C1W5G7_EUMVA</name>